<keyword evidence="2" id="KW-0812">Transmembrane</keyword>
<reference evidence="3 4" key="1">
    <citation type="journal article" date="2015" name="Genome Announc.">
        <title>Expanding the biotechnology potential of lactobacilli through comparative genomics of 213 strains and associated genera.</title>
        <authorList>
            <person name="Sun Z."/>
            <person name="Harris H.M."/>
            <person name="McCann A."/>
            <person name="Guo C."/>
            <person name="Argimon S."/>
            <person name="Zhang W."/>
            <person name="Yang X."/>
            <person name="Jeffery I.B."/>
            <person name="Cooney J.C."/>
            <person name="Kagawa T.F."/>
            <person name="Liu W."/>
            <person name="Song Y."/>
            <person name="Salvetti E."/>
            <person name="Wrobel A."/>
            <person name="Rasinkangas P."/>
            <person name="Parkhill J."/>
            <person name="Rea M.C."/>
            <person name="O'Sullivan O."/>
            <person name="Ritari J."/>
            <person name="Douillard F.P."/>
            <person name="Paul Ross R."/>
            <person name="Yang R."/>
            <person name="Briner A.E."/>
            <person name="Felis G.E."/>
            <person name="de Vos W.M."/>
            <person name="Barrangou R."/>
            <person name="Klaenhammer T.R."/>
            <person name="Caufield P.W."/>
            <person name="Cui Y."/>
            <person name="Zhang H."/>
            <person name="O'Toole P.W."/>
        </authorList>
    </citation>
    <scope>NUCLEOTIDE SEQUENCE [LARGE SCALE GENOMIC DNA]</scope>
    <source>
        <strain evidence="3 4">DSM 20190</strain>
    </source>
</reference>
<feature type="transmembrane region" description="Helical" evidence="2">
    <location>
        <begin position="7"/>
        <end position="28"/>
    </location>
</feature>
<gene>
    <name evidence="3" type="ORF">IV68_GL001005</name>
</gene>
<dbReference type="InterPro" id="IPR003425">
    <property type="entry name" value="CCB3/YggT"/>
</dbReference>
<dbReference type="STRING" id="1123500.GCA_000420365_00992"/>
<evidence type="ECO:0000256" key="2">
    <source>
        <dbReference type="SAM" id="Phobius"/>
    </source>
</evidence>
<dbReference type="Proteomes" id="UP000051296">
    <property type="component" value="Unassembled WGS sequence"/>
</dbReference>
<dbReference type="OrthoDB" id="47652at2"/>
<keyword evidence="2" id="KW-1133">Transmembrane helix</keyword>
<evidence type="ECO:0000313" key="4">
    <source>
        <dbReference type="Proteomes" id="UP000051296"/>
    </source>
</evidence>
<comment type="caution">
    <text evidence="3">The sequence shown here is derived from an EMBL/GenBank/DDBJ whole genome shotgun (WGS) entry which is preliminary data.</text>
</comment>
<evidence type="ECO:0000313" key="3">
    <source>
        <dbReference type="EMBL" id="KRN31749.1"/>
    </source>
</evidence>
<keyword evidence="2" id="KW-0472">Membrane</keyword>
<dbReference type="InParanoid" id="A0A0R2FZX0"/>
<evidence type="ECO:0000256" key="1">
    <source>
        <dbReference type="ARBA" id="ARBA00010894"/>
    </source>
</evidence>
<proteinExistence type="inferred from homology"/>
<comment type="similarity">
    <text evidence="1">Belongs to the YggT family.</text>
</comment>
<sequence>MGIIITILMGIVKFFEVMIIISALMSWLPGAQQSKLGSWISQAADIILDPIRRFMPRAGMFDFSPIIGILILQAADYGIMAIIQILMGQ</sequence>
<accession>A0A0R2FZX0</accession>
<evidence type="ECO:0008006" key="5">
    <source>
        <dbReference type="Google" id="ProtNLM"/>
    </source>
</evidence>
<dbReference type="EMBL" id="JQAX01000003">
    <property type="protein sequence ID" value="KRN31749.1"/>
    <property type="molecule type" value="Genomic_DNA"/>
</dbReference>
<dbReference type="RefSeq" id="WP_022791747.1">
    <property type="nucleotide sequence ID" value="NZ_ATUU01000003.1"/>
</dbReference>
<dbReference type="PATRIC" id="fig|1123500.6.peg.1009"/>
<organism evidence="3 4">
    <name type="scientific">Weissella halotolerans DSM 20190</name>
    <dbReference type="NCBI Taxonomy" id="1123500"/>
    <lineage>
        <taxon>Bacteria</taxon>
        <taxon>Bacillati</taxon>
        <taxon>Bacillota</taxon>
        <taxon>Bacilli</taxon>
        <taxon>Lactobacillales</taxon>
        <taxon>Lactobacillaceae</taxon>
        <taxon>Weissella</taxon>
    </lineage>
</organism>
<dbReference type="PANTHER" id="PTHR33219">
    <property type="entry name" value="YLMG HOMOLOG PROTEIN 2, CHLOROPLASTIC"/>
    <property type="match status" value="1"/>
</dbReference>
<dbReference type="GO" id="GO:0016020">
    <property type="term" value="C:membrane"/>
    <property type="evidence" value="ECO:0007669"/>
    <property type="project" value="InterPro"/>
</dbReference>
<dbReference type="AlphaFoldDB" id="A0A0R2FZX0"/>
<protein>
    <recommendedName>
        <fullName evidence="5">YggT family protein</fullName>
    </recommendedName>
</protein>
<dbReference type="PANTHER" id="PTHR33219:SF14">
    <property type="entry name" value="PROTEIN COFACTOR ASSEMBLY OF COMPLEX C SUBUNIT B CCB3, CHLOROPLASTIC-RELATED"/>
    <property type="match status" value="1"/>
</dbReference>
<feature type="transmembrane region" description="Helical" evidence="2">
    <location>
        <begin position="63"/>
        <end position="87"/>
    </location>
</feature>
<dbReference type="FunCoup" id="A0A0R2FZX0">
    <property type="interactions" value="6"/>
</dbReference>
<dbReference type="Pfam" id="PF02325">
    <property type="entry name" value="CCB3_YggT"/>
    <property type="match status" value="1"/>
</dbReference>
<dbReference type="eggNOG" id="COG0762">
    <property type="taxonomic scope" value="Bacteria"/>
</dbReference>
<name>A0A0R2FZX0_9LACO</name>
<keyword evidence="4" id="KW-1185">Reference proteome</keyword>